<dbReference type="GO" id="GO:0009234">
    <property type="term" value="P:menaquinone biosynthetic process"/>
    <property type="evidence" value="ECO:0007669"/>
    <property type="project" value="UniProtKB-UniRule"/>
</dbReference>
<dbReference type="SUPFAM" id="SSF102114">
    <property type="entry name" value="Radical SAM enzymes"/>
    <property type="match status" value="1"/>
</dbReference>
<dbReference type="CDD" id="cd01335">
    <property type="entry name" value="Radical_SAM"/>
    <property type="match status" value="1"/>
</dbReference>
<keyword evidence="5 6" id="KW-0411">Iron-sulfur</keyword>
<feature type="binding site" evidence="8">
    <location>
        <position position="171"/>
    </location>
    <ligand>
        <name>S-adenosyl-L-methionine</name>
        <dbReference type="ChEBI" id="CHEBI:59789"/>
    </ligand>
</feature>
<dbReference type="InterPro" id="IPR020050">
    <property type="entry name" value="FO_synthase_su2"/>
</dbReference>
<dbReference type="InterPro" id="IPR013785">
    <property type="entry name" value="Aldolase_TIM"/>
</dbReference>
<protein>
    <recommendedName>
        <fullName evidence="6">Aminodeoxyfutalosine synthase</fullName>
        <shortName evidence="6">AFL synthase</shortName>
        <shortName evidence="6">Aminofutalosine synthase</shortName>
        <ecNumber evidence="6">2.5.1.120</ecNumber>
    </recommendedName>
    <alternativeName>
        <fullName evidence="6">Menaquinone biosynthetic enzyme MqnE</fullName>
    </alternativeName>
</protein>
<comment type="cofactor">
    <cofactor evidence="6 7">
        <name>[4Fe-4S] cluster</name>
        <dbReference type="ChEBI" id="CHEBI:49883"/>
    </cofactor>
    <text evidence="6 7">Binds 1 [4Fe-4S] cluster. The cluster is coordinated with 3 cysteines and an exchangeable S-adenosyl-L-methionine.</text>
</comment>
<dbReference type="InterPro" id="IPR058240">
    <property type="entry name" value="rSAM_sf"/>
</dbReference>
<dbReference type="EC" id="2.5.1.120" evidence="6"/>
<evidence type="ECO:0000256" key="6">
    <source>
        <dbReference type="HAMAP-Rule" id="MF_00993"/>
    </source>
</evidence>
<comment type="function">
    <text evidence="6">Radical SAM enzyme that catalyzes the addition of the adenosyl radical to the double bond of 3-[(1-carboxyvinyl)oxy]benzoate, leading to aminodeoxyfutalosine (AFL), a key intermediate in the formation of menaquinone (MK, vitamin K2) from chorismate.</text>
</comment>
<proteinExistence type="inferred from homology"/>
<dbReference type="UniPathway" id="UPA00079"/>
<dbReference type="RefSeq" id="WP_115011985.1">
    <property type="nucleotide sequence ID" value="NZ_UGHV01000001.1"/>
</dbReference>
<keyword evidence="6" id="KW-0808">Transferase</keyword>
<evidence type="ECO:0000256" key="1">
    <source>
        <dbReference type="ARBA" id="ARBA00022485"/>
    </source>
</evidence>
<dbReference type="InterPro" id="IPR034405">
    <property type="entry name" value="F420"/>
</dbReference>
<evidence type="ECO:0000259" key="9">
    <source>
        <dbReference type="PROSITE" id="PS51918"/>
    </source>
</evidence>
<dbReference type="SFLD" id="SFLDG01389">
    <property type="entry name" value="menaquinone_synthsis_involved"/>
    <property type="match status" value="1"/>
</dbReference>
<dbReference type="GO" id="GO:0005506">
    <property type="term" value="F:iron ion binding"/>
    <property type="evidence" value="ECO:0007669"/>
    <property type="project" value="UniProtKB-UniRule"/>
</dbReference>
<dbReference type="PIRSF" id="PIRSF004762">
    <property type="entry name" value="CHP00423"/>
    <property type="match status" value="1"/>
</dbReference>
<keyword evidence="6" id="KW-0474">Menaquinone biosynthesis</keyword>
<accession>A0A377J5N6</accession>
<dbReference type="PROSITE" id="PS51918">
    <property type="entry name" value="RADICAL_SAM"/>
    <property type="match status" value="1"/>
</dbReference>
<evidence type="ECO:0000256" key="8">
    <source>
        <dbReference type="PIRSR" id="PIRSR004762-2"/>
    </source>
</evidence>
<dbReference type="SFLD" id="SFLDS00029">
    <property type="entry name" value="Radical_SAM"/>
    <property type="match status" value="1"/>
</dbReference>
<dbReference type="AlphaFoldDB" id="A0A377J5N6"/>
<evidence type="ECO:0000313" key="10">
    <source>
        <dbReference type="EMBL" id="STO97770.1"/>
    </source>
</evidence>
<dbReference type="Proteomes" id="UP000254841">
    <property type="component" value="Unassembled WGS sequence"/>
</dbReference>
<evidence type="ECO:0000256" key="2">
    <source>
        <dbReference type="ARBA" id="ARBA00022691"/>
    </source>
</evidence>
<dbReference type="InterPro" id="IPR007197">
    <property type="entry name" value="rSAM"/>
</dbReference>
<dbReference type="Gene3D" id="3.20.20.70">
    <property type="entry name" value="Aldolase class I"/>
    <property type="match status" value="1"/>
</dbReference>
<keyword evidence="1 6" id="KW-0004">4Fe-4S</keyword>
<dbReference type="GO" id="GO:0044689">
    <property type="term" value="F:7,8-didemethyl-8-hydroxy-5-deazariboflavin synthase activity"/>
    <property type="evidence" value="ECO:0007669"/>
    <property type="project" value="TreeGrafter"/>
</dbReference>
<keyword evidence="4 6" id="KW-0408">Iron</keyword>
<dbReference type="InterPro" id="IPR045567">
    <property type="entry name" value="CofH/MnqC-like_C"/>
</dbReference>
<evidence type="ECO:0000256" key="4">
    <source>
        <dbReference type="ARBA" id="ARBA00023004"/>
    </source>
</evidence>
<keyword evidence="3 6" id="KW-0479">Metal-binding</keyword>
<dbReference type="HAMAP" id="MF_00993">
    <property type="entry name" value="MqnE"/>
    <property type="match status" value="1"/>
</dbReference>
<keyword evidence="2 6" id="KW-0949">S-adenosyl-L-methionine</keyword>
<dbReference type="PANTHER" id="PTHR43076">
    <property type="entry name" value="FO SYNTHASE (COFH)"/>
    <property type="match status" value="1"/>
</dbReference>
<dbReference type="OrthoDB" id="9802027at2"/>
<organism evidence="10 11">
    <name type="scientific">Helicobacter canis</name>
    <dbReference type="NCBI Taxonomy" id="29419"/>
    <lineage>
        <taxon>Bacteria</taxon>
        <taxon>Pseudomonadati</taxon>
        <taxon>Campylobacterota</taxon>
        <taxon>Epsilonproteobacteria</taxon>
        <taxon>Campylobacterales</taxon>
        <taxon>Helicobacteraceae</taxon>
        <taxon>Helicobacter</taxon>
    </lineage>
</organism>
<dbReference type="Pfam" id="PF04055">
    <property type="entry name" value="Radical_SAM"/>
    <property type="match status" value="1"/>
</dbReference>
<feature type="binding site" evidence="6 7">
    <location>
        <position position="59"/>
    </location>
    <ligand>
        <name>[4Fe-4S] cluster</name>
        <dbReference type="ChEBI" id="CHEBI:49883"/>
        <note>4Fe-4S-S-AdoMet</note>
    </ligand>
</feature>
<dbReference type="NCBIfam" id="NF006276">
    <property type="entry name" value="PRK08444.1"/>
    <property type="match status" value="1"/>
</dbReference>
<comment type="catalytic activity">
    <reaction evidence="6">
        <text>3-[(1-carboxyvinyl)-oxy]benzoate + S-adenosyl-L-methionine + H2O = 6-amino-6-deoxyfutalosine + hydrogencarbonate + L-methionine + H(+)</text>
        <dbReference type="Rhea" id="RHEA:33075"/>
        <dbReference type="ChEBI" id="CHEBI:15377"/>
        <dbReference type="ChEBI" id="CHEBI:15378"/>
        <dbReference type="ChEBI" id="CHEBI:17544"/>
        <dbReference type="ChEBI" id="CHEBI:57844"/>
        <dbReference type="ChEBI" id="CHEBI:59789"/>
        <dbReference type="ChEBI" id="CHEBI:64286"/>
        <dbReference type="ChEBI" id="CHEBI:76981"/>
        <dbReference type="EC" id="2.5.1.120"/>
    </reaction>
</comment>
<dbReference type="SFLD" id="SFLDF00343">
    <property type="entry name" value="aminofutalosine_synthase_(mqnE"/>
    <property type="match status" value="1"/>
</dbReference>
<feature type="binding site" evidence="8">
    <location>
        <position position="65"/>
    </location>
    <ligand>
        <name>S-adenosyl-L-methionine</name>
        <dbReference type="ChEBI" id="CHEBI:59789"/>
    </ligand>
</feature>
<evidence type="ECO:0000256" key="3">
    <source>
        <dbReference type="ARBA" id="ARBA00022723"/>
    </source>
</evidence>
<dbReference type="GO" id="GO:0102573">
    <property type="term" value="F:aminodeoxyfutalosine synthase activity"/>
    <property type="evidence" value="ECO:0007669"/>
    <property type="project" value="UniProtKB-EC"/>
</dbReference>
<reference evidence="10 11" key="1">
    <citation type="submission" date="2018-06" db="EMBL/GenBank/DDBJ databases">
        <authorList>
            <consortium name="Pathogen Informatics"/>
            <person name="Doyle S."/>
        </authorList>
    </citation>
    <scope>NUCLEOTIDE SEQUENCE [LARGE SCALE GENOMIC DNA]</scope>
    <source>
        <strain evidence="10 11">NCTC12410</strain>
    </source>
</reference>
<dbReference type="GO" id="GO:0051539">
    <property type="term" value="F:4 iron, 4 sulfur cluster binding"/>
    <property type="evidence" value="ECO:0007669"/>
    <property type="project" value="UniProtKB-KW"/>
</dbReference>
<dbReference type="PANTHER" id="PTHR43076:SF7">
    <property type="entry name" value="AMINODEOXYFUTALOSINE SYNTHASE"/>
    <property type="match status" value="1"/>
</dbReference>
<feature type="binding site" evidence="6 7">
    <location>
        <position position="66"/>
    </location>
    <ligand>
        <name>[4Fe-4S] cluster</name>
        <dbReference type="ChEBI" id="CHEBI:49883"/>
        <note>4Fe-4S-S-AdoMet</note>
    </ligand>
</feature>
<sequence>MDILDQVLQGREFSANELAKLYEYDIFTLGQAANALREEKYGKKVFFNMNRHINPTNICADVCKFCAFSASRKNPNPYEMTIDEIIAQTIASHKNGAKEVHIVSAHSPNYSYEWYMSCFAEVKRAVPQIHLKAMTAAEVDYLDRKFGVGYQKVLEDMAKAGVDSMPGGGAEIFDEKVRKHICSGKVSSKRWLEIHTHWHSIGKMSNATMLFGHIESREHRLDHILRLANAQCDRQIVESKNGGFNAFIPLLYQRDNNYLNAPTPPSGQEIIKTIAIARIVLANIPHIKAYWATLGINIALLAQEFGADDMDGTIELESIQSAAGAKSKKGMSEEILIHAIKDAGFIPVERDSLYNELRVC</sequence>
<gene>
    <name evidence="6" type="primary">mqnE</name>
    <name evidence="10" type="ORF">NCTC12410_01607</name>
</gene>
<comment type="similarity">
    <text evidence="6">Belongs to the radical SAM superfamily. MqnE family.</text>
</comment>
<dbReference type="Pfam" id="PF19288">
    <property type="entry name" value="CofH_C"/>
    <property type="match status" value="1"/>
</dbReference>
<evidence type="ECO:0000256" key="5">
    <source>
        <dbReference type="ARBA" id="ARBA00023014"/>
    </source>
</evidence>
<dbReference type="InterPro" id="IPR022432">
    <property type="entry name" value="MqnE"/>
</dbReference>
<evidence type="ECO:0000256" key="7">
    <source>
        <dbReference type="PIRSR" id="PIRSR004762-1"/>
    </source>
</evidence>
<comment type="pathway">
    <text evidence="6">Quinol/quinone metabolism; menaquinone biosynthesis.</text>
</comment>
<dbReference type="NCBIfam" id="TIGR03700">
    <property type="entry name" value="mena_SCO4494"/>
    <property type="match status" value="1"/>
</dbReference>
<dbReference type="EMBL" id="UGHV01000001">
    <property type="protein sequence ID" value="STO97770.1"/>
    <property type="molecule type" value="Genomic_DNA"/>
</dbReference>
<feature type="binding site" evidence="6 7">
    <location>
        <position position="63"/>
    </location>
    <ligand>
        <name>[4Fe-4S] cluster</name>
        <dbReference type="ChEBI" id="CHEBI:49883"/>
        <note>4Fe-4S-S-AdoMet</note>
    </ligand>
</feature>
<name>A0A377J5N6_9HELI</name>
<feature type="domain" description="Radical SAM core" evidence="9">
    <location>
        <begin position="45"/>
        <end position="285"/>
    </location>
</feature>
<dbReference type="NCBIfam" id="TIGR00423">
    <property type="entry name" value="CofH family radical SAM protein"/>
    <property type="match status" value="1"/>
</dbReference>
<evidence type="ECO:0000313" key="11">
    <source>
        <dbReference type="Proteomes" id="UP000254841"/>
    </source>
</evidence>
<dbReference type="SFLD" id="SFLDG01064">
    <property type="entry name" value="F420__menaquinone_cofactor_bio"/>
    <property type="match status" value="1"/>
</dbReference>